<keyword evidence="3" id="KW-0997">Cell inner membrane</keyword>
<dbReference type="Pfam" id="PF10150">
    <property type="entry name" value="RNase_E_G"/>
    <property type="match status" value="1"/>
</dbReference>
<accession>A0A1F5R1S3</accession>
<organism evidence="12 13">
    <name type="scientific">Candidatus Edwardsbacteria bacterium GWF2_54_11</name>
    <dbReference type="NCBI Taxonomy" id="1817851"/>
    <lineage>
        <taxon>Bacteria</taxon>
        <taxon>Candidatus Edwardsiibacteriota</taxon>
    </lineage>
</organism>
<evidence type="ECO:0000256" key="6">
    <source>
        <dbReference type="ARBA" id="ARBA00022759"/>
    </source>
</evidence>
<dbReference type="GO" id="GO:0006364">
    <property type="term" value="P:rRNA processing"/>
    <property type="evidence" value="ECO:0007669"/>
    <property type="project" value="TreeGrafter"/>
</dbReference>
<evidence type="ECO:0000259" key="11">
    <source>
        <dbReference type="PROSITE" id="PS50126"/>
    </source>
</evidence>
<dbReference type="Gene3D" id="2.40.50.140">
    <property type="entry name" value="Nucleic acid-binding proteins"/>
    <property type="match status" value="1"/>
</dbReference>
<evidence type="ECO:0000256" key="8">
    <source>
        <dbReference type="ARBA" id="ARBA00022842"/>
    </source>
</evidence>
<name>A0A1F5R1S3_9BACT</name>
<keyword evidence="2" id="KW-1003">Cell membrane</keyword>
<evidence type="ECO:0000256" key="5">
    <source>
        <dbReference type="ARBA" id="ARBA00022723"/>
    </source>
</evidence>
<keyword evidence="7" id="KW-0378">Hydrolase</keyword>
<keyword evidence="9" id="KW-0694">RNA-binding</keyword>
<dbReference type="PROSITE" id="PS50126">
    <property type="entry name" value="S1"/>
    <property type="match status" value="1"/>
</dbReference>
<dbReference type="InterPro" id="IPR012340">
    <property type="entry name" value="NA-bd_OB-fold"/>
</dbReference>
<keyword evidence="8" id="KW-0460">Magnesium</keyword>
<dbReference type="EMBL" id="MFFM01000047">
    <property type="protein sequence ID" value="OGF08405.1"/>
    <property type="molecule type" value="Genomic_DNA"/>
</dbReference>
<dbReference type="GO" id="GO:0004540">
    <property type="term" value="F:RNA nuclease activity"/>
    <property type="evidence" value="ECO:0007669"/>
    <property type="project" value="InterPro"/>
</dbReference>
<evidence type="ECO:0000256" key="2">
    <source>
        <dbReference type="ARBA" id="ARBA00022475"/>
    </source>
</evidence>
<dbReference type="GO" id="GO:0005737">
    <property type="term" value="C:cytoplasm"/>
    <property type="evidence" value="ECO:0007669"/>
    <property type="project" value="TreeGrafter"/>
</dbReference>
<evidence type="ECO:0000256" key="10">
    <source>
        <dbReference type="ARBA" id="ARBA00023136"/>
    </source>
</evidence>
<dbReference type="Proteomes" id="UP000177230">
    <property type="component" value="Unassembled WGS sequence"/>
</dbReference>
<evidence type="ECO:0000256" key="7">
    <source>
        <dbReference type="ARBA" id="ARBA00022801"/>
    </source>
</evidence>
<evidence type="ECO:0000256" key="4">
    <source>
        <dbReference type="ARBA" id="ARBA00022722"/>
    </source>
</evidence>
<dbReference type="CDD" id="cd04453">
    <property type="entry name" value="S1_RNase_E"/>
    <property type="match status" value="1"/>
</dbReference>
<dbReference type="InterPro" id="IPR003029">
    <property type="entry name" value="S1_domain"/>
</dbReference>
<keyword evidence="10" id="KW-0472">Membrane</keyword>
<dbReference type="InterPro" id="IPR004659">
    <property type="entry name" value="RNase_E/G"/>
</dbReference>
<dbReference type="SUPFAM" id="SSF50249">
    <property type="entry name" value="Nucleic acid-binding proteins"/>
    <property type="match status" value="1"/>
</dbReference>
<comment type="caution">
    <text evidence="12">The sequence shown here is derived from an EMBL/GenBank/DDBJ whole genome shotgun (WGS) entry which is preliminary data.</text>
</comment>
<keyword evidence="4" id="KW-0540">Nuclease</keyword>
<dbReference type="GO" id="GO:0003723">
    <property type="term" value="F:RNA binding"/>
    <property type="evidence" value="ECO:0007669"/>
    <property type="project" value="UniProtKB-KW"/>
</dbReference>
<dbReference type="GO" id="GO:0016787">
    <property type="term" value="F:hydrolase activity"/>
    <property type="evidence" value="ECO:0007669"/>
    <property type="project" value="UniProtKB-KW"/>
</dbReference>
<dbReference type="InterPro" id="IPR019307">
    <property type="entry name" value="RNA-bd_AU-1/RNase_E/G"/>
</dbReference>
<dbReference type="PANTHER" id="PTHR30001">
    <property type="entry name" value="RIBONUCLEASE"/>
    <property type="match status" value="1"/>
</dbReference>
<proteinExistence type="predicted"/>
<feature type="domain" description="S1 motif" evidence="11">
    <location>
        <begin position="43"/>
        <end position="133"/>
    </location>
</feature>
<evidence type="ECO:0000256" key="9">
    <source>
        <dbReference type="ARBA" id="ARBA00022884"/>
    </source>
</evidence>
<reference evidence="12 13" key="1">
    <citation type="journal article" date="2016" name="Nat. Commun.">
        <title>Thousands of microbial genomes shed light on interconnected biogeochemical processes in an aquifer system.</title>
        <authorList>
            <person name="Anantharaman K."/>
            <person name="Brown C.T."/>
            <person name="Hug L.A."/>
            <person name="Sharon I."/>
            <person name="Castelle C.J."/>
            <person name="Probst A.J."/>
            <person name="Thomas B.C."/>
            <person name="Singh A."/>
            <person name="Wilkins M.J."/>
            <person name="Karaoz U."/>
            <person name="Brodie E.L."/>
            <person name="Williams K.H."/>
            <person name="Hubbard S.S."/>
            <person name="Banfield J.F."/>
        </authorList>
    </citation>
    <scope>NUCLEOTIDE SEQUENCE [LARGE SCALE GENOMIC DNA]</scope>
</reference>
<gene>
    <name evidence="12" type="ORF">A2024_06775</name>
</gene>
<evidence type="ECO:0000313" key="12">
    <source>
        <dbReference type="EMBL" id="OGF08405.1"/>
    </source>
</evidence>
<dbReference type="SMART" id="SM00316">
    <property type="entry name" value="S1"/>
    <property type="match status" value="1"/>
</dbReference>
<dbReference type="PANTHER" id="PTHR30001:SF1">
    <property type="entry name" value="RIBONUCLEASE E_G-LIKE PROTEIN, CHLOROPLASTIC"/>
    <property type="match status" value="1"/>
</dbReference>
<dbReference type="AlphaFoldDB" id="A0A1F5R1S3"/>
<dbReference type="GO" id="GO:0004519">
    <property type="term" value="F:endonuclease activity"/>
    <property type="evidence" value="ECO:0007669"/>
    <property type="project" value="UniProtKB-KW"/>
</dbReference>
<dbReference type="GO" id="GO:0046872">
    <property type="term" value="F:metal ion binding"/>
    <property type="evidence" value="ECO:0007669"/>
    <property type="project" value="UniProtKB-KW"/>
</dbReference>
<protein>
    <recommendedName>
        <fullName evidence="11">S1 motif domain-containing protein</fullName>
    </recommendedName>
</protein>
<keyword evidence="5" id="KW-0479">Metal-binding</keyword>
<evidence type="ECO:0000313" key="13">
    <source>
        <dbReference type="Proteomes" id="UP000177230"/>
    </source>
</evidence>
<evidence type="ECO:0000256" key="3">
    <source>
        <dbReference type="ARBA" id="ARBA00022519"/>
    </source>
</evidence>
<evidence type="ECO:0000256" key="1">
    <source>
        <dbReference type="ARBA" id="ARBA00001946"/>
    </source>
</evidence>
<dbReference type="Gene3D" id="3.40.1260.20">
    <property type="entry name" value="Ribonuclease E, catalytic domain"/>
    <property type="match status" value="1"/>
</dbReference>
<sequence>MEENMATDIIINTTTHETRIALLEEGRLVELWLERSAEQRMVGDIYKGRVEKVLPGLQAAFVDIGFGKSGFLAFSDTAFDPGDLEPDDRSQAKPARRIEDALKSGQEVMVQVSKEPIGSKGPRLTSHVSFAGRFCVLVPNEERVGVSRRVEDRAERRRLKEEFLKHLPQGYGLVIRTAAEGEDEKGFGRDLKILLKTWQQVKRDYRKAKISSRVYSEPPMVISFLRELAAMEIGSLVVDDKRTHDQMAEYVKNLDPALRKRLLLYREDIPLFEAYDIEAQIEKALQQKVWLKSGGRIVIEQTEALVTVDVNSGRYTGKRDAEGTITRVNIEAAREIARQLRLRDIGGIIVIDFIDMDREANRRKVLAELKEALKDDRSKPKVYEISPLGLVEMSRKRVRPSLWQAFSHSCPTCQGTGRVLSPETMAARLERWFLQADRNIRNRRLEVSAHPLFIDYLERQGRKLADDVKKRYKVDLRLKRDTLDNVSQFKITDLAGGRDITREFSVDRWVDLD</sequence>
<comment type="cofactor">
    <cofactor evidence="1">
        <name>Mg(2+)</name>
        <dbReference type="ChEBI" id="CHEBI:18420"/>
    </cofactor>
</comment>
<dbReference type="NCBIfam" id="TIGR00757">
    <property type="entry name" value="RNaseEG"/>
    <property type="match status" value="1"/>
</dbReference>
<keyword evidence="6" id="KW-0255">Endonuclease</keyword>